<name>D5P8Q9_9MYCO</name>
<dbReference type="Gene3D" id="3.30.110.170">
    <property type="entry name" value="Protein of unknown function (DUF541), domain 1"/>
    <property type="match status" value="1"/>
</dbReference>
<keyword evidence="1" id="KW-0732">Signal</keyword>
<evidence type="ECO:0000256" key="1">
    <source>
        <dbReference type="SAM" id="SignalP"/>
    </source>
</evidence>
<dbReference type="PANTHER" id="PTHR34387:SF1">
    <property type="entry name" value="PERIPLASMIC IMMUNOGENIC PROTEIN"/>
    <property type="match status" value="1"/>
</dbReference>
<evidence type="ECO:0000313" key="2">
    <source>
        <dbReference type="EMBL" id="EFG77533.1"/>
    </source>
</evidence>
<dbReference type="eggNOG" id="COG2968">
    <property type="taxonomic scope" value="Bacteria"/>
</dbReference>
<dbReference type="EMBL" id="ADNV01000213">
    <property type="protein sequence ID" value="EFG77533.1"/>
    <property type="molecule type" value="Genomic_DNA"/>
</dbReference>
<dbReference type="PANTHER" id="PTHR34387">
    <property type="entry name" value="SLR1258 PROTEIN"/>
    <property type="match status" value="1"/>
</dbReference>
<dbReference type="InterPro" id="IPR007497">
    <property type="entry name" value="SIMPL/DUF541"/>
</dbReference>
<dbReference type="InterPro" id="IPR052022">
    <property type="entry name" value="26kDa_periplasmic_antigen"/>
</dbReference>
<protein>
    <submittedName>
        <fullName evidence="2">Uncharacterized protein</fullName>
    </submittedName>
</protein>
<dbReference type="Proteomes" id="UP000003653">
    <property type="component" value="Unassembled WGS sequence"/>
</dbReference>
<dbReference type="GO" id="GO:0006974">
    <property type="term" value="P:DNA damage response"/>
    <property type="evidence" value="ECO:0007669"/>
    <property type="project" value="TreeGrafter"/>
</dbReference>
<dbReference type="Gene3D" id="3.30.70.2970">
    <property type="entry name" value="Protein of unknown function (DUF541), domain 2"/>
    <property type="match status" value="1"/>
</dbReference>
<dbReference type="AlphaFoldDB" id="D5P8Q9"/>
<gene>
    <name evidence="2" type="ORF">HMPREF0591_2553</name>
</gene>
<comment type="caution">
    <text evidence="2">The sequence shown here is derived from an EMBL/GenBank/DDBJ whole genome shotgun (WGS) entry which is preliminary data.</text>
</comment>
<organism evidence="2 3">
    <name type="scientific">Mycobacterium parascrofulaceum ATCC BAA-614</name>
    <dbReference type="NCBI Taxonomy" id="525368"/>
    <lineage>
        <taxon>Bacteria</taxon>
        <taxon>Bacillati</taxon>
        <taxon>Actinomycetota</taxon>
        <taxon>Actinomycetes</taxon>
        <taxon>Mycobacteriales</taxon>
        <taxon>Mycobacteriaceae</taxon>
        <taxon>Mycobacterium</taxon>
        <taxon>Mycobacterium simiae complex</taxon>
    </lineage>
</organism>
<proteinExistence type="predicted"/>
<feature type="chain" id="PRO_5038594502" evidence="1">
    <location>
        <begin position="29"/>
        <end position="246"/>
    </location>
</feature>
<evidence type="ECO:0000313" key="3">
    <source>
        <dbReference type="Proteomes" id="UP000003653"/>
    </source>
</evidence>
<dbReference type="Pfam" id="PF04402">
    <property type="entry name" value="SIMPL"/>
    <property type="match status" value="1"/>
</dbReference>
<accession>D5P8Q9</accession>
<feature type="signal peptide" evidence="1">
    <location>
        <begin position="1"/>
        <end position="28"/>
    </location>
</feature>
<dbReference type="RefSeq" id="WP_007166585.1">
    <property type="nucleotide sequence ID" value="NZ_GG770553.1"/>
</dbReference>
<reference evidence="2 3" key="1">
    <citation type="submission" date="2010-04" db="EMBL/GenBank/DDBJ databases">
        <authorList>
            <person name="Muzny D."/>
            <person name="Qin X."/>
            <person name="Deng J."/>
            <person name="Jiang H."/>
            <person name="Liu Y."/>
            <person name="Qu J."/>
            <person name="Song X.-Z."/>
            <person name="Zhang L."/>
            <person name="Thornton R."/>
            <person name="Coyle M."/>
            <person name="Francisco L."/>
            <person name="Jackson L."/>
            <person name="Javaid M."/>
            <person name="Korchina V."/>
            <person name="Kovar C."/>
            <person name="Mata R."/>
            <person name="Mathew T."/>
            <person name="Ngo R."/>
            <person name="Nguyen L."/>
            <person name="Nguyen N."/>
            <person name="Okwuonu G."/>
            <person name="Ongeri F."/>
            <person name="Pham C."/>
            <person name="Simmons D."/>
            <person name="Wilczek-Boney K."/>
            <person name="Hale W."/>
            <person name="Jakkamsetti A."/>
            <person name="Pham P."/>
            <person name="Ruth R."/>
            <person name="San Lucas F."/>
            <person name="Warren J."/>
            <person name="Zhang J."/>
            <person name="Zhao Z."/>
            <person name="Zhou C."/>
            <person name="Zhu D."/>
            <person name="Lee S."/>
            <person name="Bess C."/>
            <person name="Blankenburg K."/>
            <person name="Forbes L."/>
            <person name="Fu Q."/>
            <person name="Gubbala S."/>
            <person name="Hirani K."/>
            <person name="Jayaseelan J.C."/>
            <person name="Lara F."/>
            <person name="Munidasa M."/>
            <person name="Palculict T."/>
            <person name="Patil S."/>
            <person name="Pu L.-L."/>
            <person name="Saada N."/>
            <person name="Tang L."/>
            <person name="Weissenberger G."/>
            <person name="Zhu Y."/>
            <person name="Hemphill L."/>
            <person name="Shang Y."/>
            <person name="Youmans B."/>
            <person name="Ayvaz T."/>
            <person name="Ross M."/>
            <person name="Santibanez J."/>
            <person name="Aqrawi P."/>
            <person name="Gross S."/>
            <person name="Joshi V."/>
            <person name="Fowler G."/>
            <person name="Nazareth L."/>
            <person name="Reid J."/>
            <person name="Worley K."/>
            <person name="Petrosino J."/>
            <person name="Highlander S."/>
            <person name="Gibbs R."/>
        </authorList>
    </citation>
    <scope>NUCLEOTIDE SEQUENCE [LARGE SCALE GENOMIC DNA]</scope>
    <source>
        <strain evidence="2 3">ATCC BAA-614</strain>
    </source>
</reference>
<dbReference type="HOGENOM" id="CLU_080344_4_1_11"/>
<sequence>MPQSSVAKLMRKVILLAAAGLATATMSACDSPPSAPAPGVNPRQVTVFGSGQVQGVPDTLTADVGIEFTAPDVTAAMNQTNDRQQAVIDALTGAGVDRKDIRTTDVTLQPQFSNPGPNGTAAITGYRATNAITVKIHPPDAASRMLALIVGTGGDATRIKSVSYSIADDSQLVKDARARAFNDAKNRAEQYAQLAGLRLGKVLSISEATEPPAPGPPAPRAMPSAVPLEPGQQTVSFSVTAVWELT</sequence>
<keyword evidence="3" id="KW-1185">Reference proteome</keyword>